<evidence type="ECO:0000313" key="1">
    <source>
        <dbReference type="EMBL" id="MDQ0577826.1"/>
    </source>
</evidence>
<evidence type="ECO:0000313" key="2">
    <source>
        <dbReference type="Proteomes" id="UP001230654"/>
    </source>
</evidence>
<accession>A0ABU0NFH9</accession>
<dbReference type="Proteomes" id="UP001230654">
    <property type="component" value="Unassembled WGS sequence"/>
</dbReference>
<name>A0ABU0NFH9_STRRH</name>
<keyword evidence="2" id="KW-1185">Reference proteome</keyword>
<comment type="caution">
    <text evidence="1">The sequence shown here is derived from an EMBL/GenBank/DDBJ whole genome shotgun (WGS) entry which is preliminary data.</text>
</comment>
<dbReference type="EMBL" id="JAUSWV010000001">
    <property type="protein sequence ID" value="MDQ0577826.1"/>
    <property type="molecule type" value="Genomic_DNA"/>
</dbReference>
<sequence length="61" mass="6870">MSRCMPPKKPLPPTYKERLLAQLDVIESDYVAVLKASDTEYVDSIVIPSSHRSWGLRARPG</sequence>
<organism evidence="1 2">
    <name type="scientific">Streptomyces rishiriensis</name>
    <dbReference type="NCBI Taxonomy" id="68264"/>
    <lineage>
        <taxon>Bacteria</taxon>
        <taxon>Bacillati</taxon>
        <taxon>Actinomycetota</taxon>
        <taxon>Actinomycetes</taxon>
        <taxon>Kitasatosporales</taxon>
        <taxon>Streptomycetaceae</taxon>
        <taxon>Streptomyces</taxon>
    </lineage>
</organism>
<reference evidence="1 2" key="1">
    <citation type="submission" date="2023-07" db="EMBL/GenBank/DDBJ databases">
        <title>Comparative genomics of wheat-associated soil bacteria to identify genetic determinants of phenazine resistance.</title>
        <authorList>
            <person name="Mouncey N."/>
        </authorList>
    </citation>
    <scope>NUCLEOTIDE SEQUENCE [LARGE SCALE GENOMIC DNA]</scope>
    <source>
        <strain evidence="1 2">B2I6</strain>
    </source>
</reference>
<proteinExistence type="predicted"/>
<protein>
    <submittedName>
        <fullName evidence="1">Uncharacterized protein</fullName>
    </submittedName>
</protein>
<gene>
    <name evidence="1" type="ORF">QF030_000004</name>
</gene>